<gene>
    <name evidence="3" type="ORF">PXH66_03525</name>
</gene>
<sequence>MKTFSSLLLILLVSAGVCLADSEMAGSIAVPRQTPKWQLPALAKLSATDAIEVARAAEPGAVVEVKLKVDDHFLIYEVEIVRADHTMVELAIDAGTGAILEVDEDN</sequence>
<feature type="domain" description="PepSY" evidence="2">
    <location>
        <begin position="44"/>
        <end position="102"/>
    </location>
</feature>
<dbReference type="KEGG" id="slom:PXH66_03525"/>
<evidence type="ECO:0000313" key="4">
    <source>
        <dbReference type="Proteomes" id="UP001218638"/>
    </source>
</evidence>
<organism evidence="3 4">
    <name type="scientific">Synoicihabitans lomoniglobus</name>
    <dbReference type="NCBI Taxonomy" id="2909285"/>
    <lineage>
        <taxon>Bacteria</taxon>
        <taxon>Pseudomonadati</taxon>
        <taxon>Verrucomicrobiota</taxon>
        <taxon>Opitutia</taxon>
        <taxon>Opitutales</taxon>
        <taxon>Opitutaceae</taxon>
        <taxon>Synoicihabitans</taxon>
    </lineage>
</organism>
<dbReference type="EMBL" id="CP119075">
    <property type="protein sequence ID" value="WED65918.1"/>
    <property type="molecule type" value="Genomic_DNA"/>
</dbReference>
<keyword evidence="4" id="KW-1185">Reference proteome</keyword>
<evidence type="ECO:0000256" key="1">
    <source>
        <dbReference type="SAM" id="SignalP"/>
    </source>
</evidence>
<dbReference type="Gene3D" id="3.10.450.40">
    <property type="match status" value="1"/>
</dbReference>
<dbReference type="InterPro" id="IPR025711">
    <property type="entry name" value="PepSY"/>
</dbReference>
<dbReference type="Proteomes" id="UP001218638">
    <property type="component" value="Chromosome"/>
</dbReference>
<feature type="chain" id="PRO_5042205939" evidence="1">
    <location>
        <begin position="21"/>
        <end position="106"/>
    </location>
</feature>
<dbReference type="RefSeq" id="WP_330927780.1">
    <property type="nucleotide sequence ID" value="NZ_CP119075.1"/>
</dbReference>
<feature type="signal peptide" evidence="1">
    <location>
        <begin position="1"/>
        <end position="20"/>
    </location>
</feature>
<name>A0AAF0CPY8_9BACT</name>
<keyword evidence="1" id="KW-0732">Signal</keyword>
<protein>
    <submittedName>
        <fullName evidence="3">PepSY domain-containing protein</fullName>
    </submittedName>
</protein>
<accession>A0AAF0CPY8</accession>
<reference evidence="3" key="1">
    <citation type="submission" date="2023-03" db="EMBL/GenBank/DDBJ databases">
        <title>Lomoglobus Profundus gen. nov., sp. nov., a novel member of the phylum Verrucomicrobia, isolated from deep-marine sediment of South China Sea.</title>
        <authorList>
            <person name="Ahmad T."/>
            <person name="Ishaq S.E."/>
            <person name="Wang F."/>
        </authorList>
    </citation>
    <scope>NUCLEOTIDE SEQUENCE</scope>
    <source>
        <strain evidence="3">LMO-M01</strain>
    </source>
</reference>
<dbReference type="Pfam" id="PF03413">
    <property type="entry name" value="PepSY"/>
    <property type="match status" value="1"/>
</dbReference>
<dbReference type="AlphaFoldDB" id="A0AAF0CPY8"/>
<evidence type="ECO:0000313" key="3">
    <source>
        <dbReference type="EMBL" id="WED65918.1"/>
    </source>
</evidence>
<evidence type="ECO:0000259" key="2">
    <source>
        <dbReference type="Pfam" id="PF03413"/>
    </source>
</evidence>
<proteinExistence type="predicted"/>